<dbReference type="EMBL" id="JARVKF010000011">
    <property type="protein sequence ID" value="KAK9425878.1"/>
    <property type="molecule type" value="Genomic_DNA"/>
</dbReference>
<keyword evidence="2" id="KW-1185">Reference proteome</keyword>
<dbReference type="PANTHER" id="PTHR37540">
    <property type="entry name" value="TRANSCRIPTION FACTOR (ACR-2), PUTATIVE-RELATED-RELATED"/>
    <property type="match status" value="1"/>
</dbReference>
<sequence>MSKTGPHGADIPFIISNPTKRCNDEERKLIRSHVMRGKNRKKIPPRPSSWINGRADCHEGDLWKNRLSYAPTKVGGEFSLTPFSAEMTPRTLETIRKRKQGPSHGTLCFIPAYLVPFIVRYAMFPLQLGWPSEKTEASWFEPIWRDVACLHFTLFTTNTYLSTIYGHEEDRDTALVHFSEALSILQKRLDGSDDALSVSDTTILIVVGLTMAATALGDFETAAKHLSGLHKMVALRGGLSSFQGKKLLQAKICRADLEVTISTGCKPLICSKDFSWGSYLSSSGQTLVSSTSSPTTKRCAAELESFLGRIDTRLRLVWLDLAEFVRAVNIARQTRLDIDSELYMEAMVSIHYRLLYLRYDVDDVCEAVRLGLLAFASTLFLQWRDIKPRFEHLARRFRHALSLLRYNKEVMPAELRLWLYMAGPICVFDDAEAALYPALIEVLRYLQLTTWEEVKQTMKAILWVDFLHDFRGKSIVKAVLVDSRVGHG</sequence>
<name>A0ABR2VGY9_9PEZI</name>
<dbReference type="Proteomes" id="UP001408356">
    <property type="component" value="Unassembled WGS sequence"/>
</dbReference>
<gene>
    <name evidence="1" type="ORF">SUNI508_12856</name>
</gene>
<proteinExistence type="predicted"/>
<protein>
    <submittedName>
        <fullName evidence="1">Transcription factor domain-containing protein</fullName>
    </submittedName>
</protein>
<organism evidence="1 2">
    <name type="scientific">Seiridium unicorne</name>
    <dbReference type="NCBI Taxonomy" id="138068"/>
    <lineage>
        <taxon>Eukaryota</taxon>
        <taxon>Fungi</taxon>
        <taxon>Dikarya</taxon>
        <taxon>Ascomycota</taxon>
        <taxon>Pezizomycotina</taxon>
        <taxon>Sordariomycetes</taxon>
        <taxon>Xylariomycetidae</taxon>
        <taxon>Amphisphaeriales</taxon>
        <taxon>Sporocadaceae</taxon>
        <taxon>Seiridium</taxon>
    </lineage>
</organism>
<reference evidence="1 2" key="1">
    <citation type="journal article" date="2024" name="J. Plant Pathol.">
        <title>Sequence and assembly of the genome of Seiridium unicorne, isolate CBS 538.82, causal agent of cypress canker disease.</title>
        <authorList>
            <person name="Scali E."/>
            <person name="Rocca G.D."/>
            <person name="Danti R."/>
            <person name="Garbelotto M."/>
            <person name="Barberini S."/>
            <person name="Baroncelli R."/>
            <person name="Emiliani G."/>
        </authorList>
    </citation>
    <scope>NUCLEOTIDE SEQUENCE [LARGE SCALE GENOMIC DNA]</scope>
    <source>
        <strain evidence="1 2">BM-138-508</strain>
    </source>
</reference>
<comment type="caution">
    <text evidence="1">The sequence shown here is derived from an EMBL/GenBank/DDBJ whole genome shotgun (WGS) entry which is preliminary data.</text>
</comment>
<dbReference type="PANTHER" id="PTHR37540:SF5">
    <property type="entry name" value="TRANSCRIPTION FACTOR DOMAIN-CONTAINING PROTEIN"/>
    <property type="match status" value="1"/>
</dbReference>
<evidence type="ECO:0000313" key="2">
    <source>
        <dbReference type="Proteomes" id="UP001408356"/>
    </source>
</evidence>
<evidence type="ECO:0000313" key="1">
    <source>
        <dbReference type="EMBL" id="KAK9425878.1"/>
    </source>
</evidence>
<accession>A0ABR2VGY9</accession>